<evidence type="ECO:0000256" key="4">
    <source>
        <dbReference type="ARBA" id="ARBA00022801"/>
    </source>
</evidence>
<evidence type="ECO:0000256" key="2">
    <source>
        <dbReference type="ARBA" id="ARBA00022741"/>
    </source>
</evidence>
<sequence>MLKHLKVENIRSYQDLEIHFKEGVTVISGVNGSGKSSLLEACFTGLFGSKTLQKDFTIADIVRKGATKASTVLEFEQKGNIYSMEQFFRNDPESGRASNTRSVLKVNGQIFTDQAKRTYDSILSLLRMDEEAFRNCVYIRQGEIDVLINAKSTDRQKMIDDLLQIGKLEDYRERAGNARIGVGRHQRDAERRIKEVKSEAVEIEGRDPVGNLNRLLTEAAQIKEKHVSVSEIRDKTRSGIEERRSKLGEYEQLAIQKQSIGAQILGFNSKNTELFEIIKNSTSSIRSLLLHVNELKQSVSSIKGQMGWNGDVEQMLAHAEEQERGQRDKLNESRQKKALHEQNIENASRTLQQLSDQIKDINQSIESNVKKKDETTIQIEKLESSLKDRQTEKLSLAGEIEALGFTAKKLSGLEDIAELVQTQQKSLHGDKMKLFTRREEILKQIEKSKDLMSKGKCPTCGQELHGSTMHETIQSDEEHLSSLAKDLAAISKKEEDFVLKMEQIKQVKAVSKKIEDCDNHINSFNERIYLLQKIREDHVSRMEEDAKRLNEAISRRQEMEDTIVQLKDKEQLLQEVLVFETKKHAEAIEKLNIAKKAQQNLIESEAKGKDIENLEERIRSDQEKIGLLQQQIKDSKQRLSEIDEKMGGIDAQSLQDNLQKYEIALKNIEVEIKKLEEQRAELMKQIGMTEKEIERLSHLQNQLRSLQHRSDFLGAVYRDAEELESMYIRIRAELRSRNVGALDALINEIFAFMYSNNAYSHVQLDPEYNLTIYGKDGTPLEPKLLSGGERAIFNLVLRCAIYRLLSMAIGGPAKGSSLPPLIMDEPTVFLDRGHVQQLIKLIDLMRDFGVGQIIIVSHDESLIDSADHLFYVEKDPITNTSSITAR</sequence>
<dbReference type="RefSeq" id="WP_015323532.1">
    <property type="nucleotide sequence ID" value="NC_019977.1"/>
</dbReference>
<evidence type="ECO:0000256" key="11">
    <source>
        <dbReference type="PROSITE-ProRule" id="PRU00471"/>
    </source>
</evidence>
<dbReference type="SUPFAM" id="SSF52540">
    <property type="entry name" value="P-loop containing nucleoside triphosphate hydrolases"/>
    <property type="match status" value="1"/>
</dbReference>
<evidence type="ECO:0000256" key="9">
    <source>
        <dbReference type="ARBA" id="ARBA00049666"/>
    </source>
</evidence>
<comment type="function">
    <text evidence="10">Part of the Rad50/Mre11 complex, which is involved in the early steps of DNA double-strand break (DSB) repair. The complex may facilitate opening of the processed DNA ends to aid in the recruitment of HerA and NurA. Rad50 controls the balance between DNA end bridging and DNA resection via ATP-dependent structural rearrangements of the Rad50/Mre11 complex.</text>
</comment>
<feature type="binding site" evidence="10">
    <location>
        <begin position="31"/>
        <end position="37"/>
    </location>
    <ligand>
        <name>ATP</name>
        <dbReference type="ChEBI" id="CHEBI:30616"/>
    </ligand>
</feature>
<feature type="coiled-coil region" evidence="10">
    <location>
        <begin position="539"/>
        <end position="709"/>
    </location>
</feature>
<feature type="binding site" evidence="10 11">
    <location>
        <position position="460"/>
    </location>
    <ligand>
        <name>Zn(2+)</name>
        <dbReference type="ChEBI" id="CHEBI:29105"/>
    </ligand>
</feature>
<evidence type="ECO:0000256" key="10">
    <source>
        <dbReference type="HAMAP-Rule" id="MF_00449"/>
    </source>
</evidence>
<evidence type="ECO:0000259" key="13">
    <source>
        <dbReference type="PROSITE" id="PS51131"/>
    </source>
</evidence>
<dbReference type="InterPro" id="IPR013134">
    <property type="entry name" value="Zn_hook_RAD50"/>
</dbReference>
<accession>L0KWD2</accession>
<feature type="binding site" evidence="10">
    <location>
        <begin position="784"/>
        <end position="789"/>
    </location>
    <ligand>
        <name>ATP</name>
        <dbReference type="ChEBI" id="CHEBI:30616"/>
    </ligand>
</feature>
<dbReference type="Gene3D" id="3.40.50.300">
    <property type="entry name" value="P-loop containing nucleotide triphosphate hydrolases"/>
    <property type="match status" value="2"/>
</dbReference>
<comment type="cofactor">
    <cofactor evidence="10">
        <name>Zn(2+)</name>
        <dbReference type="ChEBI" id="CHEBI:29105"/>
    </cofactor>
    <text evidence="10">Binds 1 zinc ion per homodimer.</text>
</comment>
<dbReference type="AlphaFoldDB" id="L0KWD2"/>
<keyword evidence="8 10" id="KW-0234">DNA repair</keyword>
<dbReference type="PANTHER" id="PTHR32114">
    <property type="entry name" value="ABC TRANSPORTER ABCH.3"/>
    <property type="match status" value="1"/>
</dbReference>
<protein>
    <recommendedName>
        <fullName evidence="10">DNA double-strand break repair Rad50 ATPase</fullName>
    </recommendedName>
</protein>
<dbReference type="GO" id="GO:0016887">
    <property type="term" value="F:ATP hydrolysis activity"/>
    <property type="evidence" value="ECO:0007669"/>
    <property type="project" value="UniProtKB-UniRule"/>
</dbReference>
<gene>
    <name evidence="10" type="primary">rad50</name>
    <name evidence="14" type="ordered locus">Metho_0067</name>
</gene>
<keyword evidence="6 10" id="KW-0067">ATP-binding</keyword>
<dbReference type="GO" id="GO:0008270">
    <property type="term" value="F:zinc ion binding"/>
    <property type="evidence" value="ECO:0007669"/>
    <property type="project" value="UniProtKB-UniRule"/>
</dbReference>
<reference evidence="15" key="1">
    <citation type="submission" date="2012-02" db="EMBL/GenBank/DDBJ databases">
        <title>Complete sequence of chromosome of Methanomethylovorans hollandica DSM 15978.</title>
        <authorList>
            <person name="Lucas S."/>
            <person name="Copeland A."/>
            <person name="Lapidus A."/>
            <person name="Glavina del Rio T."/>
            <person name="Dalin E."/>
            <person name="Tice H."/>
            <person name="Bruce D."/>
            <person name="Goodwin L."/>
            <person name="Pitluck S."/>
            <person name="Peters L."/>
            <person name="Mikhailova N."/>
            <person name="Held B."/>
            <person name="Kyrpides N."/>
            <person name="Mavromatis K."/>
            <person name="Ivanova N."/>
            <person name="Brettin T."/>
            <person name="Detter J.C."/>
            <person name="Han C."/>
            <person name="Larimer F."/>
            <person name="Land M."/>
            <person name="Hauser L."/>
            <person name="Markowitz V."/>
            <person name="Cheng J.-F."/>
            <person name="Hugenholtz P."/>
            <person name="Woyke T."/>
            <person name="Wu D."/>
            <person name="Spring S."/>
            <person name="Schroeder M."/>
            <person name="Brambilla E."/>
            <person name="Klenk H.-P."/>
            <person name="Eisen J.A."/>
        </authorList>
    </citation>
    <scope>NUCLEOTIDE SEQUENCE [LARGE SCALE GENOMIC DNA]</scope>
    <source>
        <strain evidence="15">DSM 15978 / NBRC 107637 / DMS1</strain>
    </source>
</reference>
<keyword evidence="2 10" id="KW-0547">Nucleotide-binding</keyword>
<organism evidence="14 15">
    <name type="scientific">Methanomethylovorans hollandica (strain DSM 15978 / NBRC 107637 / DMS1)</name>
    <dbReference type="NCBI Taxonomy" id="867904"/>
    <lineage>
        <taxon>Archaea</taxon>
        <taxon>Methanobacteriati</taxon>
        <taxon>Methanobacteriota</taxon>
        <taxon>Stenosarchaea group</taxon>
        <taxon>Methanomicrobia</taxon>
        <taxon>Methanosarcinales</taxon>
        <taxon>Methanosarcinaceae</taxon>
        <taxon>Methanomethylovorans</taxon>
    </lineage>
</organism>
<dbReference type="InterPro" id="IPR027417">
    <property type="entry name" value="P-loop_NTPase"/>
</dbReference>
<proteinExistence type="inferred from homology"/>
<dbReference type="SUPFAM" id="SSF57997">
    <property type="entry name" value="Tropomyosin"/>
    <property type="match status" value="1"/>
</dbReference>
<dbReference type="SUPFAM" id="SSF75712">
    <property type="entry name" value="Rad50 coiled-coil Zn hook"/>
    <property type="match status" value="1"/>
</dbReference>
<keyword evidence="4 10" id="KW-0378">Hydrolase</keyword>
<keyword evidence="7 10" id="KW-0175">Coiled coil</keyword>
<dbReference type="PROSITE" id="PS51131">
    <property type="entry name" value="ZN_HOOK"/>
    <property type="match status" value="1"/>
</dbReference>
<evidence type="ECO:0000256" key="5">
    <source>
        <dbReference type="ARBA" id="ARBA00022833"/>
    </source>
</evidence>
<dbReference type="HAMAP" id="MF_00449">
    <property type="entry name" value="RAD50"/>
    <property type="match status" value="1"/>
</dbReference>
<evidence type="ECO:0000313" key="14">
    <source>
        <dbReference type="EMBL" id="AGB48363.1"/>
    </source>
</evidence>
<dbReference type="KEGG" id="mhz:Metho_0067"/>
<dbReference type="InterPro" id="IPR038729">
    <property type="entry name" value="Rad50/SbcC_AAA"/>
</dbReference>
<evidence type="ECO:0000256" key="7">
    <source>
        <dbReference type="ARBA" id="ARBA00023054"/>
    </source>
</evidence>
<feature type="binding site" evidence="10">
    <location>
        <position position="141"/>
    </location>
    <ligand>
        <name>ATP</name>
        <dbReference type="ChEBI" id="CHEBI:30616"/>
    </ligand>
</feature>
<dbReference type="GO" id="GO:0005524">
    <property type="term" value="F:ATP binding"/>
    <property type="evidence" value="ECO:0007669"/>
    <property type="project" value="UniProtKB-UniRule"/>
</dbReference>
<keyword evidence="15" id="KW-1185">Reference proteome</keyword>
<dbReference type="InterPro" id="IPR022982">
    <property type="entry name" value="Rad50_ATPase_archaeal"/>
</dbReference>
<evidence type="ECO:0000256" key="8">
    <source>
        <dbReference type="ARBA" id="ARBA00023204"/>
    </source>
</evidence>
<comment type="domain">
    <text evidence="10">The two conserved Cys that bind zinc constitute the zinc-hook, which separates the large intramolecular coiled coil regions. The 2 Cys residues coordinate one molecule of zinc with the help of the 2 Cys residues of the zinc-hook of another Rad50 molecule, thereby forming a V-shaped homodimer.</text>
</comment>
<comment type="subunit">
    <text evidence="10">Homodimer. Forms a heterotetramer composed of two Mre11 subunits and two Rad50 subunits.</text>
</comment>
<dbReference type="Proteomes" id="UP000010866">
    <property type="component" value="Chromosome"/>
</dbReference>
<evidence type="ECO:0000256" key="12">
    <source>
        <dbReference type="SAM" id="MobiDB-lite"/>
    </source>
</evidence>
<dbReference type="EMBL" id="CP003362">
    <property type="protein sequence ID" value="AGB48363.1"/>
    <property type="molecule type" value="Genomic_DNA"/>
</dbReference>
<dbReference type="GO" id="GO:0006302">
    <property type="term" value="P:double-strand break repair"/>
    <property type="evidence" value="ECO:0007669"/>
    <property type="project" value="UniProtKB-UniRule"/>
</dbReference>
<feature type="binding site" evidence="10 11">
    <location>
        <position position="457"/>
    </location>
    <ligand>
        <name>Zn(2+)</name>
        <dbReference type="ChEBI" id="CHEBI:29105"/>
    </ligand>
</feature>
<evidence type="ECO:0000256" key="1">
    <source>
        <dbReference type="ARBA" id="ARBA00022723"/>
    </source>
</evidence>
<evidence type="ECO:0000313" key="15">
    <source>
        <dbReference type="Proteomes" id="UP000010866"/>
    </source>
</evidence>
<keyword evidence="1 10" id="KW-0479">Metal-binding</keyword>
<keyword evidence="3 10" id="KW-0227">DNA damage</keyword>
<feature type="binding site" evidence="10">
    <location>
        <position position="11"/>
    </location>
    <ligand>
        <name>ATP</name>
        <dbReference type="ChEBI" id="CHEBI:30616"/>
    </ligand>
</feature>
<feature type="region of interest" description="Disordered" evidence="12">
    <location>
        <begin position="319"/>
        <end position="339"/>
    </location>
</feature>
<dbReference type="PANTHER" id="PTHR32114:SF2">
    <property type="entry name" value="ABC TRANSPORTER ABCH.3"/>
    <property type="match status" value="1"/>
</dbReference>
<dbReference type="Pfam" id="PF13476">
    <property type="entry name" value="AAA_23"/>
    <property type="match status" value="1"/>
</dbReference>
<evidence type="ECO:0000256" key="3">
    <source>
        <dbReference type="ARBA" id="ARBA00022763"/>
    </source>
</evidence>
<comment type="similarity">
    <text evidence="9">Belongs to the Sph1/Sph2 family.</text>
</comment>
<keyword evidence="5 10" id="KW-0862">Zinc</keyword>
<name>L0KWD2_METHD</name>
<dbReference type="GeneID" id="14407847"/>
<feature type="domain" description="Zinc-hook" evidence="13">
    <location>
        <begin position="410"/>
        <end position="509"/>
    </location>
</feature>
<dbReference type="HOGENOM" id="CLU_004785_0_2_2"/>
<comment type="similarity">
    <text evidence="10">Belongs to the SMC family. RAD50 subfamily.</text>
</comment>
<evidence type="ECO:0000256" key="6">
    <source>
        <dbReference type="ARBA" id="ARBA00022840"/>
    </source>
</evidence>
<dbReference type="STRING" id="867904.Metho_0067"/>